<evidence type="ECO:0000256" key="5">
    <source>
        <dbReference type="ARBA" id="ARBA00022792"/>
    </source>
</evidence>
<comment type="subcellular location">
    <subcellularLocation>
        <location evidence="1">Mitochondrion inner membrane</location>
        <topology evidence="1">Single-pass membrane protein</topology>
    </subcellularLocation>
</comment>
<evidence type="ECO:0000256" key="1">
    <source>
        <dbReference type="ARBA" id="ARBA00004434"/>
    </source>
</evidence>
<dbReference type="SUPFAM" id="SSF52540">
    <property type="entry name" value="P-loop containing nucleoside triphosphate hydrolases"/>
    <property type="match status" value="1"/>
</dbReference>
<feature type="domain" description="AAA+ ATPase" evidence="15">
    <location>
        <begin position="280"/>
        <end position="433"/>
    </location>
</feature>
<feature type="region of interest" description="Disordered" evidence="13">
    <location>
        <begin position="348"/>
        <end position="371"/>
    </location>
</feature>
<keyword evidence="7 12" id="KW-0067">ATP-binding</keyword>
<comment type="catalytic activity">
    <reaction evidence="11">
        <text>ATP + H2O = ADP + phosphate + H(+)</text>
        <dbReference type="Rhea" id="RHEA:13065"/>
        <dbReference type="ChEBI" id="CHEBI:15377"/>
        <dbReference type="ChEBI" id="CHEBI:15378"/>
        <dbReference type="ChEBI" id="CHEBI:30616"/>
        <dbReference type="ChEBI" id="CHEBI:43474"/>
        <dbReference type="ChEBI" id="CHEBI:456216"/>
    </reaction>
    <physiologicalReaction direction="left-to-right" evidence="11">
        <dbReference type="Rhea" id="RHEA:13066"/>
    </physiologicalReaction>
</comment>
<evidence type="ECO:0000256" key="9">
    <source>
        <dbReference type="ARBA" id="ARBA00023128"/>
    </source>
</evidence>
<protein>
    <submittedName>
        <fullName evidence="17">P-loop containing nucleoside triphosphate hydrolase protein</fullName>
    </submittedName>
</protein>
<keyword evidence="5" id="KW-0999">Mitochondrion inner membrane</keyword>
<dbReference type="InterPro" id="IPR003959">
    <property type="entry name" value="ATPase_AAA_core"/>
</dbReference>
<keyword evidence="9" id="KW-0496">Mitochondrion</keyword>
<dbReference type="GO" id="GO:0005524">
    <property type="term" value="F:ATP binding"/>
    <property type="evidence" value="ECO:0007669"/>
    <property type="project" value="UniProtKB-KW"/>
</dbReference>
<evidence type="ECO:0000256" key="8">
    <source>
        <dbReference type="ARBA" id="ARBA00022989"/>
    </source>
</evidence>
<reference evidence="17" key="1">
    <citation type="journal article" date="2020" name="Stud. Mycol.">
        <title>101 Dothideomycetes genomes: a test case for predicting lifestyles and emergence of pathogens.</title>
        <authorList>
            <person name="Haridas S."/>
            <person name="Albert R."/>
            <person name="Binder M."/>
            <person name="Bloem J."/>
            <person name="Labutti K."/>
            <person name="Salamov A."/>
            <person name="Andreopoulos B."/>
            <person name="Baker S."/>
            <person name="Barry K."/>
            <person name="Bills G."/>
            <person name="Bluhm B."/>
            <person name="Cannon C."/>
            <person name="Castanera R."/>
            <person name="Culley D."/>
            <person name="Daum C."/>
            <person name="Ezra D."/>
            <person name="Gonzalez J."/>
            <person name="Henrissat B."/>
            <person name="Kuo A."/>
            <person name="Liang C."/>
            <person name="Lipzen A."/>
            <person name="Lutzoni F."/>
            <person name="Magnuson J."/>
            <person name="Mondo S."/>
            <person name="Nolan M."/>
            <person name="Ohm R."/>
            <person name="Pangilinan J."/>
            <person name="Park H.-J."/>
            <person name="Ramirez L."/>
            <person name="Alfaro M."/>
            <person name="Sun H."/>
            <person name="Tritt A."/>
            <person name="Yoshinaga Y."/>
            <person name="Zwiers L.-H."/>
            <person name="Turgeon B."/>
            <person name="Goodwin S."/>
            <person name="Spatafora J."/>
            <person name="Crous P."/>
            <person name="Grigoriev I."/>
        </authorList>
    </citation>
    <scope>NUCLEOTIDE SEQUENCE</scope>
    <source>
        <strain evidence="17">CBS 207.26</strain>
    </source>
</reference>
<evidence type="ECO:0000256" key="2">
    <source>
        <dbReference type="ARBA" id="ARBA00007448"/>
    </source>
</evidence>
<dbReference type="SMART" id="SM00382">
    <property type="entry name" value="AAA"/>
    <property type="match status" value="1"/>
</dbReference>
<dbReference type="Pfam" id="PF00004">
    <property type="entry name" value="AAA"/>
    <property type="match status" value="2"/>
</dbReference>
<dbReference type="Gene3D" id="3.40.50.300">
    <property type="entry name" value="P-loop containing nucleotide triphosphate hydrolases"/>
    <property type="match status" value="1"/>
</dbReference>
<organism evidence="17 18">
    <name type="scientific">Zopfia rhizophila CBS 207.26</name>
    <dbReference type="NCBI Taxonomy" id="1314779"/>
    <lineage>
        <taxon>Eukaryota</taxon>
        <taxon>Fungi</taxon>
        <taxon>Dikarya</taxon>
        <taxon>Ascomycota</taxon>
        <taxon>Pezizomycotina</taxon>
        <taxon>Dothideomycetes</taxon>
        <taxon>Dothideomycetes incertae sedis</taxon>
        <taxon>Zopfiaceae</taxon>
        <taxon>Zopfia</taxon>
    </lineage>
</organism>
<evidence type="ECO:0000259" key="15">
    <source>
        <dbReference type="SMART" id="SM00382"/>
    </source>
</evidence>
<evidence type="ECO:0000256" key="10">
    <source>
        <dbReference type="ARBA" id="ARBA00023136"/>
    </source>
</evidence>
<keyword evidence="8 14" id="KW-1133">Transmembrane helix</keyword>
<dbReference type="InterPro" id="IPR057495">
    <property type="entry name" value="AAA_lid_BCS1"/>
</dbReference>
<feature type="compositionally biased region" description="Basic and acidic residues" evidence="13">
    <location>
        <begin position="348"/>
        <end position="370"/>
    </location>
</feature>
<keyword evidence="10 14" id="KW-0472">Membrane</keyword>
<dbReference type="Pfam" id="PF08740">
    <property type="entry name" value="BCS1_N"/>
    <property type="match status" value="1"/>
</dbReference>
<evidence type="ECO:0000256" key="11">
    <source>
        <dbReference type="ARBA" id="ARBA00048778"/>
    </source>
</evidence>
<evidence type="ECO:0000256" key="14">
    <source>
        <dbReference type="SAM" id="Phobius"/>
    </source>
</evidence>
<dbReference type="GO" id="GO:0005743">
    <property type="term" value="C:mitochondrial inner membrane"/>
    <property type="evidence" value="ECO:0007669"/>
    <property type="project" value="UniProtKB-SubCell"/>
</dbReference>
<evidence type="ECO:0000256" key="4">
    <source>
        <dbReference type="ARBA" id="ARBA00022741"/>
    </source>
</evidence>
<dbReference type="Proteomes" id="UP000800200">
    <property type="component" value="Unassembled WGS sequence"/>
</dbReference>
<evidence type="ECO:0000259" key="16">
    <source>
        <dbReference type="SMART" id="SM01024"/>
    </source>
</evidence>
<dbReference type="EMBL" id="ML994670">
    <property type="protein sequence ID" value="KAF2179145.1"/>
    <property type="molecule type" value="Genomic_DNA"/>
</dbReference>
<dbReference type="SMART" id="SM01024">
    <property type="entry name" value="BCS1_N"/>
    <property type="match status" value="1"/>
</dbReference>
<evidence type="ECO:0000313" key="17">
    <source>
        <dbReference type="EMBL" id="KAF2179145.1"/>
    </source>
</evidence>
<dbReference type="OrthoDB" id="10251412at2759"/>
<dbReference type="GO" id="GO:0016887">
    <property type="term" value="F:ATP hydrolysis activity"/>
    <property type="evidence" value="ECO:0007669"/>
    <property type="project" value="InterPro"/>
</dbReference>
<gene>
    <name evidence="17" type="ORF">K469DRAFT_801888</name>
</gene>
<dbReference type="PANTHER" id="PTHR23070">
    <property type="entry name" value="BCS1 AAA-TYPE ATPASE"/>
    <property type="match status" value="1"/>
</dbReference>
<keyword evidence="6 17" id="KW-0378">Hydrolase</keyword>
<dbReference type="PROSITE" id="PS00674">
    <property type="entry name" value="AAA"/>
    <property type="match status" value="1"/>
</dbReference>
<sequence length="558" mass="63716">MDGLCFPRSSNNSTSLMHLATGIIESFIPGYGDVARYMTETFGFDFNIFVSAAAHIVTLLAALRFLWSQCRIFGLDYIMSSIHFDERDEMFTTILNWLAEQNVGKSATKLKAASNQPRQKQIEELEDDDGFDASELFHAGRWSAKSIPLYELFFGRYRFWRGCRLFILERQRREKVARYADEENIVLKTLGWSTEPIKELLKTIKIWELEQEKSKTMVWSPQSKDVRRYQGAWRRVASRPTRNINTVVLDAQQRAELIADMNEYLQPRSYRWYASRGIPYRRGYLFHGPPGTGKSSLSFALAGLFGLDVYIISLLDPQITESDLSALFSSLPQRCIVLLEDIDSAGLERDQGSSKNKKDGGKRDYSEHTESITLTDEELTGGISLSGFLNAIDGVASQEGRILVMTTNFPEQLDPALIRPGRIDNQIAFTLAKKDQMREMFLQLYWNETDPLETKPSRELRSARTNNHARPFSAETDKYLRPLLQQKQVTYDINELEKLADQFVGAIKEDTFSPAEIQNFLILKRKDPHQAVQDVDAWKCEVLKAKESGSNVVTGIES</sequence>
<dbReference type="InterPro" id="IPR014851">
    <property type="entry name" value="BCS1_N"/>
</dbReference>
<keyword evidence="18" id="KW-1185">Reference proteome</keyword>
<comment type="similarity">
    <text evidence="2">Belongs to the AAA ATPase family. BCS1 subfamily.</text>
</comment>
<keyword evidence="3 14" id="KW-0812">Transmembrane</keyword>
<evidence type="ECO:0000256" key="6">
    <source>
        <dbReference type="ARBA" id="ARBA00022801"/>
    </source>
</evidence>
<dbReference type="InterPro" id="IPR027417">
    <property type="entry name" value="P-loop_NTPase"/>
</dbReference>
<dbReference type="InterPro" id="IPR003593">
    <property type="entry name" value="AAA+_ATPase"/>
</dbReference>
<evidence type="ECO:0000313" key="18">
    <source>
        <dbReference type="Proteomes" id="UP000800200"/>
    </source>
</evidence>
<feature type="domain" description="BCS1 N-terminal" evidence="16">
    <location>
        <begin position="54"/>
        <end position="247"/>
    </location>
</feature>
<dbReference type="Pfam" id="PF25426">
    <property type="entry name" value="AAA_lid_BCS1"/>
    <property type="match status" value="1"/>
</dbReference>
<dbReference type="AlphaFoldDB" id="A0A6A6DJ02"/>
<dbReference type="InterPro" id="IPR050747">
    <property type="entry name" value="Mitochondrial_chaperone_BCS1"/>
</dbReference>
<keyword evidence="4 12" id="KW-0547">Nucleotide-binding</keyword>
<dbReference type="InterPro" id="IPR003960">
    <property type="entry name" value="ATPase_AAA_CS"/>
</dbReference>
<evidence type="ECO:0000256" key="7">
    <source>
        <dbReference type="ARBA" id="ARBA00022840"/>
    </source>
</evidence>
<feature type="transmembrane region" description="Helical" evidence="14">
    <location>
        <begin position="46"/>
        <end position="67"/>
    </location>
</feature>
<accession>A0A6A6DJ02</accession>
<name>A0A6A6DJ02_9PEZI</name>
<evidence type="ECO:0000256" key="13">
    <source>
        <dbReference type="SAM" id="MobiDB-lite"/>
    </source>
</evidence>
<evidence type="ECO:0000256" key="12">
    <source>
        <dbReference type="RuleBase" id="RU003651"/>
    </source>
</evidence>
<evidence type="ECO:0000256" key="3">
    <source>
        <dbReference type="ARBA" id="ARBA00022692"/>
    </source>
</evidence>
<proteinExistence type="inferred from homology"/>